<gene>
    <name evidence="2" type="ORF">JYK00_07315</name>
</gene>
<name>A0ABX7S6R4_9BACT</name>
<dbReference type="EMBL" id="CP071446">
    <property type="protein sequence ID" value="QTA37536.1"/>
    <property type="molecule type" value="Genomic_DNA"/>
</dbReference>
<evidence type="ECO:0000256" key="1">
    <source>
        <dbReference type="SAM" id="SignalP"/>
    </source>
</evidence>
<sequence length="122" mass="13818">MKKVWIVLFILLLAVIAQAYTVTSAAEIQSLAKKHANEDINKIMPFFGGVLFGPLAPLYQYITTPEVPANRLFEIKEMISNDQSYLLDVYVQTYRDEVKKIKANSGWLGWVSWILIVLAVNA</sequence>
<organism evidence="2 3">
    <name type="scientific">Thermosipho ferrireducens</name>
    <dbReference type="NCBI Taxonomy" id="2571116"/>
    <lineage>
        <taxon>Bacteria</taxon>
        <taxon>Thermotogati</taxon>
        <taxon>Thermotogota</taxon>
        <taxon>Thermotogae</taxon>
        <taxon>Thermotogales</taxon>
        <taxon>Fervidobacteriaceae</taxon>
        <taxon>Thermosipho</taxon>
    </lineage>
</organism>
<proteinExistence type="predicted"/>
<feature type="chain" id="PRO_5046956126" evidence="1">
    <location>
        <begin position="20"/>
        <end position="122"/>
    </location>
</feature>
<keyword evidence="3" id="KW-1185">Reference proteome</keyword>
<dbReference type="Proteomes" id="UP000671862">
    <property type="component" value="Chromosome"/>
</dbReference>
<feature type="signal peptide" evidence="1">
    <location>
        <begin position="1"/>
        <end position="19"/>
    </location>
</feature>
<protein>
    <submittedName>
        <fullName evidence="2">Uncharacterized protein</fullName>
    </submittedName>
</protein>
<accession>A0ABX7S6R4</accession>
<keyword evidence="1" id="KW-0732">Signal</keyword>
<evidence type="ECO:0000313" key="2">
    <source>
        <dbReference type="EMBL" id="QTA37536.1"/>
    </source>
</evidence>
<reference evidence="2 3" key="1">
    <citation type="submission" date="2021-03" db="EMBL/GenBank/DDBJ databases">
        <title>Thermosipho ferrireducens sp.nov., an anaerobic thermophilic iron-reducing bacterium isolated from a deep-sea hydrothermal sulfide deposits.</title>
        <authorList>
            <person name="Zeng X."/>
            <person name="Chen Y."/>
            <person name="Shao Z."/>
        </authorList>
    </citation>
    <scope>NUCLEOTIDE SEQUENCE [LARGE SCALE GENOMIC DNA]</scope>
    <source>
        <strain evidence="2 3">JL129W03</strain>
    </source>
</reference>
<dbReference type="RefSeq" id="WP_207566261.1">
    <property type="nucleotide sequence ID" value="NZ_CP071446.1"/>
</dbReference>
<evidence type="ECO:0000313" key="3">
    <source>
        <dbReference type="Proteomes" id="UP000671862"/>
    </source>
</evidence>